<feature type="transmembrane region" description="Helical" evidence="6">
    <location>
        <begin position="197"/>
        <end position="214"/>
    </location>
</feature>
<dbReference type="GO" id="GO:0022857">
    <property type="term" value="F:transmembrane transporter activity"/>
    <property type="evidence" value="ECO:0007669"/>
    <property type="project" value="InterPro"/>
</dbReference>
<evidence type="ECO:0000256" key="3">
    <source>
        <dbReference type="ARBA" id="ARBA00022692"/>
    </source>
</evidence>
<dbReference type="PANTHER" id="PTHR42718">
    <property type="entry name" value="MAJOR FACILITATOR SUPERFAMILY MULTIDRUG TRANSPORTER MFSC"/>
    <property type="match status" value="1"/>
</dbReference>
<gene>
    <name evidence="8" type="ORF">PRECH8_19760</name>
</gene>
<evidence type="ECO:0000256" key="2">
    <source>
        <dbReference type="ARBA" id="ARBA00022448"/>
    </source>
</evidence>
<dbReference type="Gene3D" id="1.20.1720.10">
    <property type="entry name" value="Multidrug resistance protein D"/>
    <property type="match status" value="1"/>
</dbReference>
<dbReference type="Gene3D" id="1.20.1250.20">
    <property type="entry name" value="MFS general substrate transporter like domains"/>
    <property type="match status" value="1"/>
</dbReference>
<proteinExistence type="predicted"/>
<evidence type="ECO:0000313" key="9">
    <source>
        <dbReference type="Proteomes" id="UP000654993"/>
    </source>
</evidence>
<dbReference type="GO" id="GO:0005886">
    <property type="term" value="C:plasma membrane"/>
    <property type="evidence" value="ECO:0007669"/>
    <property type="project" value="UniProtKB-SubCell"/>
</dbReference>
<evidence type="ECO:0000256" key="4">
    <source>
        <dbReference type="ARBA" id="ARBA00022989"/>
    </source>
</evidence>
<evidence type="ECO:0000313" key="8">
    <source>
        <dbReference type="EMBL" id="GFR38680.1"/>
    </source>
</evidence>
<feature type="transmembrane region" description="Helical" evidence="6">
    <location>
        <begin position="168"/>
        <end position="185"/>
    </location>
</feature>
<comment type="caution">
    <text evidence="8">The sequence shown here is derived from an EMBL/GenBank/DDBJ whole genome shotgun (WGS) entry which is preliminary data.</text>
</comment>
<dbReference type="Proteomes" id="UP000654993">
    <property type="component" value="Unassembled WGS sequence"/>
</dbReference>
<feature type="transmembrane region" description="Helical" evidence="6">
    <location>
        <begin position="256"/>
        <end position="277"/>
    </location>
</feature>
<dbReference type="InterPro" id="IPR036259">
    <property type="entry name" value="MFS_trans_sf"/>
</dbReference>
<organism evidence="8 9">
    <name type="scientific">Insulibacter thermoxylanivorax</name>
    <dbReference type="NCBI Taxonomy" id="2749268"/>
    <lineage>
        <taxon>Bacteria</taxon>
        <taxon>Bacillati</taxon>
        <taxon>Bacillota</taxon>
        <taxon>Bacilli</taxon>
        <taxon>Bacillales</taxon>
        <taxon>Paenibacillaceae</taxon>
        <taxon>Insulibacter</taxon>
    </lineage>
</organism>
<evidence type="ECO:0000256" key="5">
    <source>
        <dbReference type="ARBA" id="ARBA00023136"/>
    </source>
</evidence>
<feature type="transmembrane region" description="Helical" evidence="6">
    <location>
        <begin position="111"/>
        <end position="129"/>
    </location>
</feature>
<dbReference type="PRINTS" id="PR01036">
    <property type="entry name" value="TCRTETB"/>
</dbReference>
<feature type="transmembrane region" description="Helical" evidence="6">
    <location>
        <begin position="79"/>
        <end position="105"/>
    </location>
</feature>
<feature type="transmembrane region" description="Helical" evidence="6">
    <location>
        <begin position="220"/>
        <end position="236"/>
    </location>
</feature>
<evidence type="ECO:0000259" key="7">
    <source>
        <dbReference type="PROSITE" id="PS50850"/>
    </source>
</evidence>
<dbReference type="CDD" id="cd17321">
    <property type="entry name" value="MFS_MMR_MDR_like"/>
    <property type="match status" value="1"/>
</dbReference>
<dbReference type="InterPro" id="IPR011701">
    <property type="entry name" value="MFS"/>
</dbReference>
<feature type="transmembrane region" description="Helical" evidence="6">
    <location>
        <begin position="343"/>
        <end position="362"/>
    </location>
</feature>
<comment type="subcellular location">
    <subcellularLocation>
        <location evidence="1">Cell membrane</location>
        <topology evidence="1">Multi-pass membrane protein</topology>
    </subcellularLocation>
</comment>
<reference evidence="8" key="2">
    <citation type="journal article" date="2021" name="Data Brief">
        <title>Draft genome sequence data of the facultative, thermophilic, xylanolytic bacterium Paenibacillus sp. strain DA-C8.</title>
        <authorList>
            <person name="Chhe C."/>
            <person name="Uke A."/>
            <person name="Baramee S."/>
            <person name="Ungkulpasvich U."/>
            <person name="Tachaapaikoon C."/>
            <person name="Pason P."/>
            <person name="Waeonukul R."/>
            <person name="Ratanakhanokchai K."/>
            <person name="Kosugi A."/>
        </authorList>
    </citation>
    <scope>NUCLEOTIDE SEQUENCE</scope>
    <source>
        <strain evidence="8">DA-C8</strain>
    </source>
</reference>
<dbReference type="InterPro" id="IPR020846">
    <property type="entry name" value="MFS_dom"/>
</dbReference>
<feature type="transmembrane region" description="Helical" evidence="6">
    <location>
        <begin position="289"/>
        <end position="307"/>
    </location>
</feature>
<keyword evidence="5 6" id="KW-0472">Membrane</keyword>
<dbReference type="PROSITE" id="PS50850">
    <property type="entry name" value="MFS"/>
    <property type="match status" value="1"/>
</dbReference>
<feature type="transmembrane region" description="Helical" evidence="6">
    <location>
        <begin position="46"/>
        <end position="67"/>
    </location>
</feature>
<sequence length="461" mass="49789">MYTEAKQRKGTILMRFMLLTVTISSMSSLMFHVVLPQISEEFNLSLTQVSWLASAYTLIYAFGTVTYGKLADRFQLKTLLTFGLSLFAAGSLIGLVSQTFAVVLLGRCLQSAGAAAVPAISLIIPVRYFKPENRGSAMSMTAVGVALGSALAPLVSAFVMSIASWRWLFLPSLLILLLLPLYRRYLEFEPKQEQQALDWIGGGLLAVSVALLLIGVTYQTWWLLLVSLAAFLLFLARIRTAKAPFIDPKLFENRSYVVGLLLTLLIAGIGISLYFVPPILLARVYEMDSSLIGFAMVPAAIASSILGRQGGKLADRKGNAFVLTLASCSLMTCFILMSTFTEISPALIALFLIFGNVGQSFMQIAMSNSVSRTLPADRTGAGMGLFSMTSFVAQGIGTAVYGLAVELDGAVSWNPLHIGSTSAVLSNLYLVLVVLHIAILVTYRLQFSSSKPNIALKPSAE</sequence>
<feature type="transmembrane region" description="Helical" evidence="6">
    <location>
        <begin position="12"/>
        <end position="34"/>
    </location>
</feature>
<dbReference type="EMBL" id="BMAQ01000022">
    <property type="protein sequence ID" value="GFR38680.1"/>
    <property type="molecule type" value="Genomic_DNA"/>
</dbReference>
<feature type="transmembrane region" description="Helical" evidence="6">
    <location>
        <begin position="383"/>
        <end position="404"/>
    </location>
</feature>
<keyword evidence="9" id="KW-1185">Reference proteome</keyword>
<keyword evidence="3 6" id="KW-0812">Transmembrane</keyword>
<dbReference type="AlphaFoldDB" id="A0A916QDE1"/>
<feature type="transmembrane region" description="Helical" evidence="6">
    <location>
        <begin position="141"/>
        <end position="162"/>
    </location>
</feature>
<dbReference type="SUPFAM" id="SSF103473">
    <property type="entry name" value="MFS general substrate transporter"/>
    <property type="match status" value="1"/>
</dbReference>
<evidence type="ECO:0000256" key="6">
    <source>
        <dbReference type="SAM" id="Phobius"/>
    </source>
</evidence>
<reference evidence="8" key="1">
    <citation type="submission" date="2020-08" db="EMBL/GenBank/DDBJ databases">
        <authorList>
            <person name="Uke A."/>
            <person name="Chhe C."/>
            <person name="Baramee S."/>
            <person name="Kosugi A."/>
        </authorList>
    </citation>
    <scope>NUCLEOTIDE SEQUENCE</scope>
    <source>
        <strain evidence="8">DA-C8</strain>
    </source>
</reference>
<feature type="transmembrane region" description="Helical" evidence="6">
    <location>
        <begin position="424"/>
        <end position="443"/>
    </location>
</feature>
<evidence type="ECO:0000256" key="1">
    <source>
        <dbReference type="ARBA" id="ARBA00004651"/>
    </source>
</evidence>
<keyword evidence="4 6" id="KW-1133">Transmembrane helix</keyword>
<dbReference type="Pfam" id="PF07690">
    <property type="entry name" value="MFS_1"/>
    <property type="match status" value="1"/>
</dbReference>
<accession>A0A916QDE1</accession>
<name>A0A916QDE1_9BACL</name>
<feature type="domain" description="Major facilitator superfamily (MFS) profile" evidence="7">
    <location>
        <begin position="13"/>
        <end position="450"/>
    </location>
</feature>
<keyword evidence="2" id="KW-0813">Transport</keyword>
<protein>
    <submittedName>
        <fullName evidence="8">MFS transporter</fullName>
    </submittedName>
</protein>
<feature type="transmembrane region" description="Helical" evidence="6">
    <location>
        <begin position="319"/>
        <end position="337"/>
    </location>
</feature>
<dbReference type="PANTHER" id="PTHR42718:SF9">
    <property type="entry name" value="MAJOR FACILITATOR SUPERFAMILY MULTIDRUG TRANSPORTER MFSC"/>
    <property type="match status" value="1"/>
</dbReference>